<feature type="compositionally biased region" description="Basic and acidic residues" evidence="1">
    <location>
        <begin position="49"/>
        <end position="62"/>
    </location>
</feature>
<gene>
    <name evidence="2" type="ORF">K504DRAFT_459803</name>
</gene>
<accession>A0A6G1JPZ7</accession>
<dbReference type="Proteomes" id="UP000799428">
    <property type="component" value="Unassembled WGS sequence"/>
</dbReference>
<dbReference type="EMBL" id="MU005897">
    <property type="protein sequence ID" value="KAF2702373.1"/>
    <property type="molecule type" value="Genomic_DNA"/>
</dbReference>
<keyword evidence="3" id="KW-1185">Reference proteome</keyword>
<evidence type="ECO:0000313" key="3">
    <source>
        <dbReference type="Proteomes" id="UP000799428"/>
    </source>
</evidence>
<feature type="region of interest" description="Disordered" evidence="1">
    <location>
        <begin position="33"/>
        <end position="62"/>
    </location>
</feature>
<evidence type="ECO:0000256" key="1">
    <source>
        <dbReference type="SAM" id="MobiDB-lite"/>
    </source>
</evidence>
<name>A0A6G1JPZ7_9PLEO</name>
<evidence type="ECO:0000313" key="2">
    <source>
        <dbReference type="EMBL" id="KAF2702373.1"/>
    </source>
</evidence>
<reference evidence="2" key="1">
    <citation type="journal article" date="2020" name="Stud. Mycol.">
        <title>101 Dothideomycetes genomes: a test case for predicting lifestyles and emergence of pathogens.</title>
        <authorList>
            <person name="Haridas S."/>
            <person name="Albert R."/>
            <person name="Binder M."/>
            <person name="Bloem J."/>
            <person name="Labutti K."/>
            <person name="Salamov A."/>
            <person name="Andreopoulos B."/>
            <person name="Baker S."/>
            <person name="Barry K."/>
            <person name="Bills G."/>
            <person name="Bluhm B."/>
            <person name="Cannon C."/>
            <person name="Castanera R."/>
            <person name="Culley D."/>
            <person name="Daum C."/>
            <person name="Ezra D."/>
            <person name="Gonzalez J."/>
            <person name="Henrissat B."/>
            <person name="Kuo A."/>
            <person name="Liang C."/>
            <person name="Lipzen A."/>
            <person name="Lutzoni F."/>
            <person name="Magnuson J."/>
            <person name="Mondo S."/>
            <person name="Nolan M."/>
            <person name="Ohm R."/>
            <person name="Pangilinan J."/>
            <person name="Park H.-J."/>
            <person name="Ramirez L."/>
            <person name="Alfaro M."/>
            <person name="Sun H."/>
            <person name="Tritt A."/>
            <person name="Yoshinaga Y."/>
            <person name="Zwiers L.-H."/>
            <person name="Turgeon B."/>
            <person name="Goodwin S."/>
            <person name="Spatafora J."/>
            <person name="Crous P."/>
            <person name="Grigoriev I."/>
        </authorList>
    </citation>
    <scope>NUCLEOTIDE SEQUENCE</scope>
    <source>
        <strain evidence="2">CBS 279.74</strain>
    </source>
</reference>
<dbReference type="AlphaFoldDB" id="A0A6G1JPZ7"/>
<protein>
    <submittedName>
        <fullName evidence="2">Uncharacterized protein</fullName>
    </submittedName>
</protein>
<organism evidence="2 3">
    <name type="scientific">Pleomassaria siparia CBS 279.74</name>
    <dbReference type="NCBI Taxonomy" id="1314801"/>
    <lineage>
        <taxon>Eukaryota</taxon>
        <taxon>Fungi</taxon>
        <taxon>Dikarya</taxon>
        <taxon>Ascomycota</taxon>
        <taxon>Pezizomycotina</taxon>
        <taxon>Dothideomycetes</taxon>
        <taxon>Pleosporomycetidae</taxon>
        <taxon>Pleosporales</taxon>
        <taxon>Pleomassariaceae</taxon>
        <taxon>Pleomassaria</taxon>
    </lineage>
</organism>
<sequence length="87" mass="9856">MLIIPLPLPYPRPPPVCPCVCARVINPIITGVGKPASESRPSLSLSIRPESRTEQNRAEQSRPDPALPIVMIIFPWVYIIWRLCTYY</sequence>
<proteinExistence type="predicted"/>